<dbReference type="EMBL" id="LKHV01000027">
    <property type="protein sequence ID" value="KRG17179.1"/>
    <property type="molecule type" value="Genomic_DNA"/>
</dbReference>
<evidence type="ECO:0000313" key="1">
    <source>
        <dbReference type="EMBL" id="KRG17179.1"/>
    </source>
</evidence>
<gene>
    <name evidence="1" type="ORF">CC99x_02571</name>
</gene>
<sequence length="288" mass="29756">MLGPSSLNWKDKPISATALAVSPSPSSIVAVKVTKFAALKTDVSSGLLALACTTARLWSNVTKPLSASTLILKTSSLPTAVRPTTTPLSKYNSTSSALNVSVNPLLTPEPLIPKAKRIASKSSALLLSLSLKLSASKALSNNPAKEALAFTPKSLSSTIRVGTATALRLMFGPSSLNWKDKPISATALAVSPSPSSIVAVKVTKFAALKIEGSEDSSGSFGLSCATDRLWSNVTKPLSASTLILNTSSLPTAVRPTTTPLSKNNSTSSALKVSFKPLSTAEPLIPKAK</sequence>
<accession>A0A0Q9Y8M1</accession>
<comment type="caution">
    <text evidence="1">The sequence shown here is derived from an EMBL/GenBank/DDBJ whole genome shotgun (WGS) entry which is preliminary data.</text>
</comment>
<organism evidence="1">
    <name type="scientific">Candidatus Berkiella cookevillensis</name>
    <dbReference type="NCBI Taxonomy" id="437022"/>
    <lineage>
        <taxon>Bacteria</taxon>
        <taxon>Pseudomonadati</taxon>
        <taxon>Pseudomonadota</taxon>
        <taxon>Gammaproteobacteria</taxon>
        <taxon>Candidatus Berkiellales</taxon>
        <taxon>Candidatus Berkiellaceae</taxon>
        <taxon>Candidatus Berkiella</taxon>
    </lineage>
</organism>
<dbReference type="AlphaFoldDB" id="A0A0Q9Y8M1"/>
<protein>
    <submittedName>
        <fullName evidence="1">Uncharacterized protein</fullName>
    </submittedName>
</protein>
<reference evidence="1" key="1">
    <citation type="submission" date="2015-09" db="EMBL/GenBank/DDBJ databases">
        <title>Draft Genome Sequences of Two Novel Amoeba-resistant Intranuclear Bacteria, Candidatus Berkiella cookevillensis and Candidatus Berkiella aquae.</title>
        <authorList>
            <person name="Mehari Y.T."/>
            <person name="Arivett B.A."/>
            <person name="Farone A.L."/>
            <person name="Gunderson J.H."/>
            <person name="Farone M.B."/>
        </authorList>
    </citation>
    <scope>NUCLEOTIDE SEQUENCE [LARGE SCALE GENOMIC DNA]</scope>
    <source>
        <strain evidence="1">CC99</strain>
    </source>
</reference>
<proteinExistence type="predicted"/>
<name>A0A0Q9Y8M1_9GAMM</name>